<feature type="region of interest" description="Disordered" evidence="2">
    <location>
        <begin position="72"/>
        <end position="105"/>
    </location>
</feature>
<evidence type="ECO:0000259" key="3">
    <source>
        <dbReference type="Pfam" id="PF03184"/>
    </source>
</evidence>
<dbReference type="OrthoDB" id="4327074at2759"/>
<keyword evidence="6" id="KW-1185">Reference proteome</keyword>
<feature type="domain" description="DDE-1" evidence="3">
    <location>
        <begin position="435"/>
        <end position="591"/>
    </location>
</feature>
<dbReference type="InterPro" id="IPR004875">
    <property type="entry name" value="DDE_SF_endonuclease_dom"/>
</dbReference>
<gene>
    <name evidence="5" type="ORF">EVAR_96368_1</name>
</gene>
<evidence type="ECO:0000259" key="4">
    <source>
        <dbReference type="Pfam" id="PF03221"/>
    </source>
</evidence>
<dbReference type="Pfam" id="PF03221">
    <property type="entry name" value="HTH_Tnp_Tc5"/>
    <property type="match status" value="1"/>
</dbReference>
<evidence type="ECO:0000313" key="5">
    <source>
        <dbReference type="EMBL" id="GBP43106.1"/>
    </source>
</evidence>
<proteinExistence type="predicted"/>
<dbReference type="GO" id="GO:0003677">
    <property type="term" value="F:DNA binding"/>
    <property type="evidence" value="ECO:0007669"/>
    <property type="project" value="TreeGrafter"/>
</dbReference>
<accession>A0A4C1VV55</accession>
<feature type="compositionally biased region" description="Low complexity" evidence="2">
    <location>
        <begin position="654"/>
        <end position="666"/>
    </location>
</feature>
<dbReference type="InterPro" id="IPR006600">
    <property type="entry name" value="HTH_CenpB_DNA-bd_dom"/>
</dbReference>
<reference evidence="5 6" key="1">
    <citation type="journal article" date="2019" name="Commun. Biol.">
        <title>The bagworm genome reveals a unique fibroin gene that provides high tensile strength.</title>
        <authorList>
            <person name="Kono N."/>
            <person name="Nakamura H."/>
            <person name="Ohtoshi R."/>
            <person name="Tomita M."/>
            <person name="Numata K."/>
            <person name="Arakawa K."/>
        </authorList>
    </citation>
    <scope>NUCLEOTIDE SEQUENCE [LARGE SCALE GENOMIC DNA]</scope>
</reference>
<dbReference type="Pfam" id="PF03184">
    <property type="entry name" value="DDE_1"/>
    <property type="match status" value="1"/>
</dbReference>
<evidence type="ECO:0000256" key="1">
    <source>
        <dbReference type="ARBA" id="ARBA00023125"/>
    </source>
</evidence>
<dbReference type="AlphaFoldDB" id="A0A4C1VV55"/>
<dbReference type="Proteomes" id="UP000299102">
    <property type="component" value="Unassembled WGS sequence"/>
</dbReference>
<dbReference type="STRING" id="151549.A0A4C1VV55"/>
<keyword evidence="1" id="KW-0238">DNA-binding</keyword>
<feature type="region of interest" description="Disordered" evidence="2">
    <location>
        <begin position="617"/>
        <end position="639"/>
    </location>
</feature>
<dbReference type="PANTHER" id="PTHR19303">
    <property type="entry name" value="TRANSPOSON"/>
    <property type="match status" value="1"/>
</dbReference>
<dbReference type="GO" id="GO:0005634">
    <property type="term" value="C:nucleus"/>
    <property type="evidence" value="ECO:0007669"/>
    <property type="project" value="TreeGrafter"/>
</dbReference>
<evidence type="ECO:0000313" key="6">
    <source>
        <dbReference type="Proteomes" id="UP000299102"/>
    </source>
</evidence>
<feature type="region of interest" description="Disordered" evidence="2">
    <location>
        <begin position="654"/>
        <end position="677"/>
    </location>
</feature>
<name>A0A4C1VV55_EUMVA</name>
<protein>
    <submittedName>
        <fullName evidence="5">Uncharacterized protein</fullName>
    </submittedName>
</protein>
<dbReference type="InterPro" id="IPR036397">
    <property type="entry name" value="RNaseH_sf"/>
</dbReference>
<feature type="domain" description="HTH CENPB-type" evidence="4">
    <location>
        <begin position="332"/>
        <end position="400"/>
    </location>
</feature>
<dbReference type="InterPro" id="IPR050863">
    <property type="entry name" value="CenT-Element_Derived"/>
</dbReference>
<comment type="caution">
    <text evidence="5">The sequence shown here is derived from an EMBL/GenBank/DDBJ whole genome shotgun (WGS) entry which is preliminary data.</text>
</comment>
<evidence type="ECO:0000256" key="2">
    <source>
        <dbReference type="SAM" id="MobiDB-lite"/>
    </source>
</evidence>
<dbReference type="Gene3D" id="3.30.420.10">
    <property type="entry name" value="Ribonuclease H-like superfamily/Ribonuclease H"/>
    <property type="match status" value="1"/>
</dbReference>
<feature type="compositionally biased region" description="Polar residues" evidence="2">
    <location>
        <begin position="73"/>
        <end position="90"/>
    </location>
</feature>
<sequence length="699" mass="79233">MFPLILRADTGCGSTRASRSEPKLVVFFREHKGARSTLADTLAIVRTKDIYKSKWFAFEALNFLMDRDKPRQGLTTQDTANSEATTNNQNPEISSASEIPPPKKAKQDIKLKMLKEALGILKESVNRPPPATNENDRELQSFFNFIIEKMKKYSAHTKNTVQQEIFQIISRADRGYYDYATQYGYYSQQNNPTQPINLQSSQYPTIATTATTSVSSVAIDQPSPSTSHECSNIMSPSSCQSDLSDFNADGYYKKMARNRKRKTDYGLHSEKDMAEAILMLESGVSLRKAANEKHVNSMTLQRYVQKTKKCSEDERHMRLTPNHANRVVFSVDQEKALVEYLVNCSRMCYGLDTIECRKLAYEMAVYYNLKIPKNWEDKKMAGIDWLYGFRKRHTDLTLRKPEPCSLTRATSFNRHNVNVFFNNLEDVMRRCPSFADGSTLPPAMVFPRKQFKSLMLNGAPVGTLGLAQPTEWMNSDLFPEVMKHFVKVTASTKENPSLLIVDNHDSHLAPAVLNIAKDNGVTLLTIPPHSSHRLQPLDVSVFGPLQTYYNAAMDSWLMRHPRKTISIYNIAELLGQAFDRAMTPSNIKSGFRKTGIFPFDRHIFTDIEFMPSEVTNRPLEDLSNAPDPSRPYETQQASTDGPVQVNLLVMISQTDTRSSDSSQIQRGDVTDPRPYPLIVQAPASPVRQSIELNLRKHHP</sequence>
<dbReference type="PANTHER" id="PTHR19303:SF71">
    <property type="entry name" value="ZINC FINGER PHD-TYPE DOMAIN-CONTAINING PROTEIN"/>
    <property type="match status" value="1"/>
</dbReference>
<dbReference type="EMBL" id="BGZK01000429">
    <property type="protein sequence ID" value="GBP43106.1"/>
    <property type="molecule type" value="Genomic_DNA"/>
</dbReference>
<organism evidence="5 6">
    <name type="scientific">Eumeta variegata</name>
    <name type="common">Bagworm moth</name>
    <name type="synonym">Eumeta japonica</name>
    <dbReference type="NCBI Taxonomy" id="151549"/>
    <lineage>
        <taxon>Eukaryota</taxon>
        <taxon>Metazoa</taxon>
        <taxon>Ecdysozoa</taxon>
        <taxon>Arthropoda</taxon>
        <taxon>Hexapoda</taxon>
        <taxon>Insecta</taxon>
        <taxon>Pterygota</taxon>
        <taxon>Neoptera</taxon>
        <taxon>Endopterygota</taxon>
        <taxon>Lepidoptera</taxon>
        <taxon>Glossata</taxon>
        <taxon>Ditrysia</taxon>
        <taxon>Tineoidea</taxon>
        <taxon>Psychidae</taxon>
        <taxon>Oiketicinae</taxon>
        <taxon>Eumeta</taxon>
    </lineage>
</organism>